<accession>A0A391P1I4</accession>
<name>A0A391P1I4_9FIRM</name>
<dbReference type="InterPro" id="IPR036163">
    <property type="entry name" value="HMA_dom_sf"/>
</dbReference>
<dbReference type="Gene3D" id="3.30.70.100">
    <property type="match status" value="1"/>
</dbReference>
<dbReference type="SUPFAM" id="SSF55008">
    <property type="entry name" value="HMA, heavy metal-associated domain"/>
    <property type="match status" value="1"/>
</dbReference>
<proteinExistence type="predicted"/>
<organism evidence="1 2">
    <name type="scientific">Mediterraneibacter butyricigenes</name>
    <dbReference type="NCBI Taxonomy" id="2316025"/>
    <lineage>
        <taxon>Bacteria</taxon>
        <taxon>Bacillati</taxon>
        <taxon>Bacillota</taxon>
        <taxon>Clostridia</taxon>
        <taxon>Lachnospirales</taxon>
        <taxon>Lachnospiraceae</taxon>
        <taxon>Mediterraneibacter</taxon>
    </lineage>
</organism>
<dbReference type="InterPro" id="IPR006121">
    <property type="entry name" value="HMA_dom"/>
</dbReference>
<reference evidence="2" key="1">
    <citation type="submission" date="2018-09" db="EMBL/GenBank/DDBJ databases">
        <title>Draft Genome Sequence of Mediterraneibacter sp. KCTC 15684.</title>
        <authorList>
            <person name="Kim J.S."/>
            <person name="Han K.I."/>
            <person name="Suh M.K."/>
            <person name="Lee K.C."/>
            <person name="Eom M.K."/>
            <person name="Lee J.H."/>
            <person name="Park S.H."/>
            <person name="Kang S.W."/>
            <person name="Park J.E."/>
            <person name="Oh B.S."/>
            <person name="Yu S.Y."/>
            <person name="Choi S.H."/>
            <person name="Lee D.H."/>
            <person name="Yoon H."/>
            <person name="Kim B."/>
            <person name="Yang S.J."/>
            <person name="Lee J.S."/>
        </authorList>
    </citation>
    <scope>NUCLEOTIDE SEQUENCE [LARGE SCALE GENOMIC DNA]</scope>
    <source>
        <strain evidence="2">KCTC 15684</strain>
    </source>
</reference>
<dbReference type="AlphaFoldDB" id="A0A391P1I4"/>
<dbReference type="EMBL" id="BHGK01000001">
    <property type="protein sequence ID" value="GCA67874.1"/>
    <property type="molecule type" value="Genomic_DNA"/>
</dbReference>
<comment type="caution">
    <text evidence="1">The sequence shown here is derived from an EMBL/GenBank/DDBJ whole genome shotgun (WGS) entry which is preliminary data.</text>
</comment>
<evidence type="ECO:0000313" key="1">
    <source>
        <dbReference type="EMBL" id="GCA67874.1"/>
    </source>
</evidence>
<gene>
    <name evidence="1" type="ORF">KGMB01110_23100</name>
</gene>
<sequence>MYKITAEVEGMACGMCEAHVNDAIRAAFDVKKVSSSHSKGVTEIIAEEALDEEKVKEVIKESGYTPGNVTTEPYEKKGFSLFGR</sequence>
<evidence type="ECO:0000313" key="2">
    <source>
        <dbReference type="Proteomes" id="UP000265643"/>
    </source>
</evidence>
<protein>
    <submittedName>
        <fullName evidence="1">Uncharacterized protein</fullName>
    </submittedName>
</protein>
<keyword evidence="2" id="KW-1185">Reference proteome</keyword>
<dbReference type="GO" id="GO:0046872">
    <property type="term" value="F:metal ion binding"/>
    <property type="evidence" value="ECO:0007669"/>
    <property type="project" value="InterPro"/>
</dbReference>
<dbReference type="Proteomes" id="UP000265643">
    <property type="component" value="Unassembled WGS sequence"/>
</dbReference>
<dbReference type="RefSeq" id="WP_119298496.1">
    <property type="nucleotide sequence ID" value="NZ_BHGK01000001.1"/>
</dbReference>
<dbReference type="CDD" id="cd00371">
    <property type="entry name" value="HMA"/>
    <property type="match status" value="1"/>
</dbReference>